<sequence length="71" mass="7600">NSKKSDVATTYCRVLNAADEVSPPSITLTDNSSVQAGTVAAMLTDIQPNNNGDNKGGDETQRELFFYCLDS</sequence>
<feature type="non-terminal residue" evidence="2">
    <location>
        <position position="1"/>
    </location>
</feature>
<organism evidence="2 3">
    <name type="scientific">Adineta steineri</name>
    <dbReference type="NCBI Taxonomy" id="433720"/>
    <lineage>
        <taxon>Eukaryota</taxon>
        <taxon>Metazoa</taxon>
        <taxon>Spiralia</taxon>
        <taxon>Gnathifera</taxon>
        <taxon>Rotifera</taxon>
        <taxon>Eurotatoria</taxon>
        <taxon>Bdelloidea</taxon>
        <taxon>Adinetida</taxon>
        <taxon>Adinetidae</taxon>
        <taxon>Adineta</taxon>
    </lineage>
</organism>
<evidence type="ECO:0000313" key="2">
    <source>
        <dbReference type="EMBL" id="CAF1538186.1"/>
    </source>
</evidence>
<name>A0A815W2S3_9BILA</name>
<gene>
    <name evidence="1" type="ORF">BJG266_LOCUS28036</name>
    <name evidence="2" type="ORF">QVE165_LOCUS46099</name>
</gene>
<dbReference type="EMBL" id="CAJNOI010000275">
    <property type="protein sequence ID" value="CAF1222013.1"/>
    <property type="molecule type" value="Genomic_DNA"/>
</dbReference>
<keyword evidence="3" id="KW-1185">Reference proteome</keyword>
<evidence type="ECO:0000313" key="3">
    <source>
        <dbReference type="Proteomes" id="UP000663832"/>
    </source>
</evidence>
<dbReference type="OrthoDB" id="10026000at2759"/>
<dbReference type="AlphaFoldDB" id="A0A815W2S3"/>
<dbReference type="Proteomes" id="UP000663832">
    <property type="component" value="Unassembled WGS sequence"/>
</dbReference>
<dbReference type="Proteomes" id="UP000663877">
    <property type="component" value="Unassembled WGS sequence"/>
</dbReference>
<protein>
    <submittedName>
        <fullName evidence="2">Uncharacterized protein</fullName>
    </submittedName>
</protein>
<proteinExistence type="predicted"/>
<accession>A0A815W2S3</accession>
<evidence type="ECO:0000313" key="1">
    <source>
        <dbReference type="EMBL" id="CAF1222013.1"/>
    </source>
</evidence>
<reference evidence="2" key="1">
    <citation type="submission" date="2021-02" db="EMBL/GenBank/DDBJ databases">
        <authorList>
            <person name="Nowell W R."/>
        </authorList>
    </citation>
    <scope>NUCLEOTIDE SEQUENCE</scope>
</reference>
<dbReference type="EMBL" id="CAJNOM010000673">
    <property type="protein sequence ID" value="CAF1538186.1"/>
    <property type="molecule type" value="Genomic_DNA"/>
</dbReference>
<comment type="caution">
    <text evidence="2">The sequence shown here is derived from an EMBL/GenBank/DDBJ whole genome shotgun (WGS) entry which is preliminary data.</text>
</comment>